<dbReference type="GO" id="GO:0016020">
    <property type="term" value="C:membrane"/>
    <property type="evidence" value="ECO:0007669"/>
    <property type="project" value="UniProtKB-SubCell"/>
</dbReference>
<keyword evidence="5 10" id="KW-1133">Transmembrane helix</keyword>
<evidence type="ECO:0000256" key="2">
    <source>
        <dbReference type="ARBA" id="ARBA00006214"/>
    </source>
</evidence>
<proteinExistence type="inferred from homology"/>
<feature type="transmembrane region" description="Helical" evidence="10">
    <location>
        <begin position="649"/>
        <end position="671"/>
    </location>
</feature>
<feature type="transmembrane region" description="Helical" evidence="10">
    <location>
        <begin position="439"/>
        <end position="455"/>
    </location>
</feature>
<evidence type="ECO:0000256" key="9">
    <source>
        <dbReference type="ARBA" id="ARBA00023284"/>
    </source>
</evidence>
<dbReference type="InterPro" id="IPR050177">
    <property type="entry name" value="Lipid_A_modif_metabolic_enz"/>
</dbReference>
<evidence type="ECO:0000256" key="7">
    <source>
        <dbReference type="ARBA" id="ARBA00023136"/>
    </source>
</evidence>
<dbReference type="InterPro" id="IPR038354">
    <property type="entry name" value="VKOR_sf"/>
</dbReference>
<dbReference type="Pfam" id="PF03779">
    <property type="entry name" value="SPW"/>
    <property type="match status" value="1"/>
</dbReference>
<evidence type="ECO:0000256" key="8">
    <source>
        <dbReference type="ARBA" id="ARBA00023157"/>
    </source>
</evidence>
<evidence type="ECO:0000259" key="13">
    <source>
        <dbReference type="Pfam" id="PF07884"/>
    </source>
</evidence>
<dbReference type="InterPro" id="IPR036291">
    <property type="entry name" value="NAD(P)-bd_dom_sf"/>
</dbReference>
<dbReference type="InterPro" id="IPR005530">
    <property type="entry name" value="SPW"/>
</dbReference>
<dbReference type="EMBL" id="BMZC01000005">
    <property type="protein sequence ID" value="GGZ61831.1"/>
    <property type="molecule type" value="Genomic_DNA"/>
</dbReference>
<evidence type="ECO:0000259" key="12">
    <source>
        <dbReference type="Pfam" id="PF03779"/>
    </source>
</evidence>
<comment type="caution">
    <text evidence="14">The sequence shown here is derived from an EMBL/GenBank/DDBJ whole genome shotgun (WGS) entry which is preliminary data.</text>
</comment>
<protein>
    <submittedName>
        <fullName evidence="14">Vitamin K epoxide reductase</fullName>
    </submittedName>
</protein>
<dbReference type="Pfam" id="PF07884">
    <property type="entry name" value="VKOR"/>
    <property type="match status" value="1"/>
</dbReference>
<keyword evidence="4" id="KW-0874">Quinone</keyword>
<dbReference type="GO" id="GO:0016491">
    <property type="term" value="F:oxidoreductase activity"/>
    <property type="evidence" value="ECO:0007669"/>
    <property type="project" value="UniProtKB-KW"/>
</dbReference>
<feature type="domain" description="SPW repeat-containing integral membrane" evidence="12">
    <location>
        <begin position="408"/>
        <end position="500"/>
    </location>
</feature>
<evidence type="ECO:0000256" key="5">
    <source>
        <dbReference type="ARBA" id="ARBA00022989"/>
    </source>
</evidence>
<dbReference type="Pfam" id="PF01370">
    <property type="entry name" value="Epimerase"/>
    <property type="match status" value="1"/>
</dbReference>
<evidence type="ECO:0000256" key="1">
    <source>
        <dbReference type="ARBA" id="ARBA00004141"/>
    </source>
</evidence>
<name>A0A8H9I996_9ALTE</name>
<keyword evidence="6" id="KW-0560">Oxidoreductase</keyword>
<dbReference type="CDD" id="cd12919">
    <property type="entry name" value="VKOR_2"/>
    <property type="match status" value="1"/>
</dbReference>
<reference evidence="14" key="2">
    <citation type="submission" date="2020-09" db="EMBL/GenBank/DDBJ databases">
        <authorList>
            <person name="Sun Q."/>
            <person name="Kim S."/>
        </authorList>
    </citation>
    <scope>NUCLEOTIDE SEQUENCE</scope>
    <source>
        <strain evidence="14">KCTC 32337</strain>
    </source>
</reference>
<dbReference type="InterPro" id="IPR001509">
    <property type="entry name" value="Epimerase_deHydtase"/>
</dbReference>
<comment type="subcellular location">
    <subcellularLocation>
        <location evidence="1">Membrane</location>
        <topology evidence="1">Multi-pass membrane protein</topology>
    </subcellularLocation>
</comment>
<dbReference type="SUPFAM" id="SSF51735">
    <property type="entry name" value="NAD(P)-binding Rossmann-fold domains"/>
    <property type="match status" value="1"/>
</dbReference>
<evidence type="ECO:0000313" key="15">
    <source>
        <dbReference type="Proteomes" id="UP000622604"/>
    </source>
</evidence>
<feature type="transmembrane region" description="Helical" evidence="10">
    <location>
        <begin position="531"/>
        <end position="552"/>
    </location>
</feature>
<keyword evidence="7 10" id="KW-0472">Membrane</keyword>
<feature type="transmembrane region" description="Helical" evidence="10">
    <location>
        <begin position="406"/>
        <end position="427"/>
    </location>
</feature>
<evidence type="ECO:0000256" key="4">
    <source>
        <dbReference type="ARBA" id="ARBA00022719"/>
    </source>
</evidence>
<keyword evidence="3 10" id="KW-0812">Transmembrane</keyword>
<feature type="transmembrane region" description="Helical" evidence="10">
    <location>
        <begin position="783"/>
        <end position="801"/>
    </location>
</feature>
<feature type="transmembrane region" description="Helical" evidence="10">
    <location>
        <begin position="807"/>
        <end position="824"/>
    </location>
</feature>
<evidence type="ECO:0000256" key="3">
    <source>
        <dbReference type="ARBA" id="ARBA00022692"/>
    </source>
</evidence>
<reference evidence="14" key="1">
    <citation type="journal article" date="2014" name="Int. J. Syst. Evol. Microbiol.">
        <title>Complete genome sequence of Corynebacterium casei LMG S-19264T (=DSM 44701T), isolated from a smear-ripened cheese.</title>
        <authorList>
            <consortium name="US DOE Joint Genome Institute (JGI-PGF)"/>
            <person name="Walter F."/>
            <person name="Albersmeier A."/>
            <person name="Kalinowski J."/>
            <person name="Ruckert C."/>
        </authorList>
    </citation>
    <scope>NUCLEOTIDE SEQUENCE</scope>
    <source>
        <strain evidence="14">KCTC 32337</strain>
    </source>
</reference>
<dbReference type="Gene3D" id="1.20.1440.130">
    <property type="entry name" value="VKOR domain"/>
    <property type="match status" value="1"/>
</dbReference>
<feature type="domain" description="Vitamin K epoxide reductase" evidence="13">
    <location>
        <begin position="536"/>
        <end position="670"/>
    </location>
</feature>
<feature type="transmembrane region" description="Helical" evidence="10">
    <location>
        <begin position="622"/>
        <end position="643"/>
    </location>
</feature>
<keyword evidence="8" id="KW-1015">Disulfide bond</keyword>
<comment type="similarity">
    <text evidence="2">Belongs to the VKOR family.</text>
</comment>
<dbReference type="GO" id="GO:0048038">
    <property type="term" value="F:quinone binding"/>
    <property type="evidence" value="ECO:0007669"/>
    <property type="project" value="UniProtKB-KW"/>
</dbReference>
<gene>
    <name evidence="14" type="ORF">GCM10011274_19720</name>
</gene>
<dbReference type="PANTHER" id="PTHR43245">
    <property type="entry name" value="BIFUNCTIONAL POLYMYXIN RESISTANCE PROTEIN ARNA"/>
    <property type="match status" value="1"/>
</dbReference>
<feature type="transmembrane region" description="Helical" evidence="10">
    <location>
        <begin position="724"/>
        <end position="747"/>
    </location>
</feature>
<dbReference type="Gene3D" id="3.40.50.720">
    <property type="entry name" value="NAD(P)-binding Rossmann-like Domain"/>
    <property type="match status" value="1"/>
</dbReference>
<dbReference type="AlphaFoldDB" id="A0A8H9I996"/>
<evidence type="ECO:0000313" key="14">
    <source>
        <dbReference type="EMBL" id="GGZ61831.1"/>
    </source>
</evidence>
<feature type="domain" description="NAD-dependent epimerase/dehydratase" evidence="11">
    <location>
        <begin position="27"/>
        <end position="254"/>
    </location>
</feature>
<evidence type="ECO:0000259" key="11">
    <source>
        <dbReference type="Pfam" id="PF01370"/>
    </source>
</evidence>
<keyword evidence="9" id="KW-0676">Redox-active center</keyword>
<dbReference type="Proteomes" id="UP000622604">
    <property type="component" value="Unassembled WGS sequence"/>
</dbReference>
<dbReference type="InterPro" id="IPR012932">
    <property type="entry name" value="VKOR"/>
</dbReference>
<evidence type="ECO:0000256" key="6">
    <source>
        <dbReference type="ARBA" id="ARBA00023002"/>
    </source>
</evidence>
<sequence length="841" mass="93498">MFFILSYRGNVLMENEMVSQDGGKPIVLITGASGNIGTHICRQLNPNYTTIGLDRDECECSDESYICDLTSDDSIELAMYKIREKHGNHIAAVVHLAAYFDFTGKPNPLYEEVNIKGTERLLSALNDFDVKRFIYSSTMLVHKAGVPGQKVDEDTPVEPAWEYPKSKAGAETVIIENDDDIPYTILRLAGLYDDETAVPTLSQQIARVYERDMKSHVYAGDLMAGQSFIHQEDMIDVFEKVIERRESLPKEHILLAGEEDVMSYQALQNRIGSLLFGETQWSTINVPDVVAKAGAWMQVKSEPVVPDAIDQGEKPFIKPFMIDLASQHYHLDISRAKEQLDWQPKHNIYDKLATLTNNLTSDPSAWYKNNGITRPDWIKMSREKEKNSHTVRKQYEKHYRAEHQRFLWAHFLNIGLAFWLLSAPSILGYESQAMSVSNYVSAIGLMFFSCLSLSWRMGWARWGAGLVGFWLLCAPLVFWAPSAAGYLNDTLVGMLILGFAVCSRPTPGVANVAAETGPAIPTGWDFNPSGWLQRLPVIVLAFVGFFISRYLCAYQLGHIDAIWDPFFTGIASDPQNGTEEIITSSFSQAWPVPDAGLGAMTYALEIITGIMGSTRRWRTMPWLVMLFGIMIVPLGAISIFFIIIQPILLGTWCTLCLIAAAAMLIQIPYSLDELVATSEFLYRRKKQGRPLLRILFTGDTDEGSAEKTEHSEFERPVGAIIKDLVGGGVTFPPSLVLCLPIGLWLMFTRMTLGAEGEMANADHLIGALVITVVVIALAETGRAVRFALIPLGAALFITPFVYGVDGISIASSFICAALLIALSLPKGKMHNRYGLWDKAII</sequence>
<feature type="transmembrane region" description="Helical" evidence="10">
    <location>
        <begin position="467"/>
        <end position="487"/>
    </location>
</feature>
<evidence type="ECO:0000256" key="10">
    <source>
        <dbReference type="SAM" id="Phobius"/>
    </source>
</evidence>
<accession>A0A8H9I996</accession>
<feature type="transmembrane region" description="Helical" evidence="10">
    <location>
        <begin position="759"/>
        <end position="778"/>
    </location>
</feature>
<organism evidence="14 15">
    <name type="scientific">Paraglaciecola chathamensis</name>
    <dbReference type="NCBI Taxonomy" id="368405"/>
    <lineage>
        <taxon>Bacteria</taxon>
        <taxon>Pseudomonadati</taxon>
        <taxon>Pseudomonadota</taxon>
        <taxon>Gammaproteobacteria</taxon>
        <taxon>Alteromonadales</taxon>
        <taxon>Alteromonadaceae</taxon>
        <taxon>Paraglaciecola</taxon>
    </lineage>
</organism>